<dbReference type="EMBL" id="VSSQ01012539">
    <property type="protein sequence ID" value="MPM49473.1"/>
    <property type="molecule type" value="Genomic_DNA"/>
</dbReference>
<feature type="domain" description="Baseplate protein J-like barrel" evidence="2">
    <location>
        <begin position="84"/>
        <end position="170"/>
    </location>
</feature>
<evidence type="ECO:0000313" key="5">
    <source>
        <dbReference type="EMBL" id="MPM49473.1"/>
    </source>
</evidence>
<comment type="similarity">
    <text evidence="1">Belongs to the Mu gp47/PBSX XkdT family.</text>
</comment>
<comment type="caution">
    <text evidence="5">The sequence shown here is derived from an EMBL/GenBank/DDBJ whole genome shotgun (WGS) entry which is preliminary data.</text>
</comment>
<sequence>MRTTEEIYRELLAAFQERSGYGAEDSCDLAVRLYAVAAQVQALECQADWVLDQSFPQTAQGAYLDNHAAMRGISRQVATKAVGTLRFSVADAPVGDLSIPQGSVCMTESGVRFQTTQAAVLAAGKLTADITAEALESGSGGNAAANSVTVLTVCPVGITGCTNPAAFTGGTDVEGDDVLRARVLASFQRLPNGANAAFYEEQALRHEGVVAAAAVGRARGIGTVDVYIATAAGAPDNALLKEVETDLQAKREIAVDVQVRSPMQSSVNVAVELDVGENGNFAAVKSAVESAVAGWFTGKLLGSAILLAELGRLIYAVSGVKNYHILTPDADTAGSSTILPTLGALTVTEMEA</sequence>
<gene>
    <name evidence="5" type="ORF">SDC9_96203</name>
</gene>
<name>A0A645AF58_9ZZZZ</name>
<dbReference type="Pfam" id="PF26078">
    <property type="entry name" value="Baseplate_J_M"/>
    <property type="match status" value="1"/>
</dbReference>
<evidence type="ECO:0000256" key="1">
    <source>
        <dbReference type="ARBA" id="ARBA00038087"/>
    </source>
</evidence>
<evidence type="ECO:0000259" key="3">
    <source>
        <dbReference type="Pfam" id="PF26078"/>
    </source>
</evidence>
<evidence type="ECO:0000259" key="2">
    <source>
        <dbReference type="Pfam" id="PF04865"/>
    </source>
</evidence>
<dbReference type="Pfam" id="PF04865">
    <property type="entry name" value="Baseplate_J"/>
    <property type="match status" value="1"/>
</dbReference>
<accession>A0A645AF58</accession>
<protein>
    <submittedName>
        <fullName evidence="5">Uncharacterized protein</fullName>
    </submittedName>
</protein>
<evidence type="ECO:0000259" key="4">
    <source>
        <dbReference type="Pfam" id="PF26079"/>
    </source>
</evidence>
<dbReference type="InterPro" id="IPR058530">
    <property type="entry name" value="Baseplate_J-like_C"/>
</dbReference>
<organism evidence="5">
    <name type="scientific">bioreactor metagenome</name>
    <dbReference type="NCBI Taxonomy" id="1076179"/>
    <lineage>
        <taxon>unclassified sequences</taxon>
        <taxon>metagenomes</taxon>
        <taxon>ecological metagenomes</taxon>
    </lineage>
</organism>
<reference evidence="5" key="1">
    <citation type="submission" date="2019-08" db="EMBL/GenBank/DDBJ databases">
        <authorList>
            <person name="Kucharzyk K."/>
            <person name="Murdoch R.W."/>
            <person name="Higgins S."/>
            <person name="Loffler F."/>
        </authorList>
    </citation>
    <scope>NUCLEOTIDE SEQUENCE</scope>
</reference>
<dbReference type="PANTHER" id="PTHR37829:SF3">
    <property type="entry name" value="PROTEIN JAYE-RELATED"/>
    <property type="match status" value="1"/>
</dbReference>
<feature type="domain" description="Baseplate J-like central" evidence="3">
    <location>
        <begin position="191"/>
        <end position="259"/>
    </location>
</feature>
<dbReference type="InterPro" id="IPR058531">
    <property type="entry name" value="Baseplate_J_M"/>
</dbReference>
<dbReference type="InterPro" id="IPR006949">
    <property type="entry name" value="Barrel_Baseplate_J-like"/>
</dbReference>
<dbReference type="PANTHER" id="PTHR37829">
    <property type="entry name" value="PHAGE-LIKE ELEMENT PBSX PROTEIN XKDT"/>
    <property type="match status" value="1"/>
</dbReference>
<dbReference type="Pfam" id="PF26079">
    <property type="entry name" value="Baseplate_J_C"/>
    <property type="match status" value="1"/>
</dbReference>
<proteinExistence type="inferred from homology"/>
<dbReference type="InterPro" id="IPR052399">
    <property type="entry name" value="Phage_Baseplate_Assmbl_Protein"/>
</dbReference>
<dbReference type="AlphaFoldDB" id="A0A645AF58"/>
<feature type="domain" description="Baseplate J-like C-terminal" evidence="4">
    <location>
        <begin position="267"/>
        <end position="348"/>
    </location>
</feature>